<dbReference type="Pfam" id="PF07686">
    <property type="entry name" value="V-set"/>
    <property type="match status" value="1"/>
</dbReference>
<reference evidence="2" key="2">
    <citation type="submission" date="2025-08" db="UniProtKB">
        <authorList>
            <consortium name="Ensembl"/>
        </authorList>
    </citation>
    <scope>IDENTIFICATION</scope>
</reference>
<name>A0A4X2LQZ1_VOMUR</name>
<organism evidence="2 3">
    <name type="scientific">Vombatus ursinus</name>
    <name type="common">Common wombat</name>
    <dbReference type="NCBI Taxonomy" id="29139"/>
    <lineage>
        <taxon>Eukaryota</taxon>
        <taxon>Metazoa</taxon>
        <taxon>Chordata</taxon>
        <taxon>Craniata</taxon>
        <taxon>Vertebrata</taxon>
        <taxon>Euteleostomi</taxon>
        <taxon>Mammalia</taxon>
        <taxon>Metatheria</taxon>
        <taxon>Diprotodontia</taxon>
        <taxon>Vombatidae</taxon>
        <taxon>Vombatus</taxon>
    </lineage>
</organism>
<keyword evidence="3" id="KW-1185">Reference proteome</keyword>
<dbReference type="InterPro" id="IPR013783">
    <property type="entry name" value="Ig-like_fold"/>
</dbReference>
<dbReference type="PROSITE" id="PS50835">
    <property type="entry name" value="IG_LIKE"/>
    <property type="match status" value="1"/>
</dbReference>
<protein>
    <recommendedName>
        <fullName evidence="1">Ig-like domain-containing protein</fullName>
    </recommendedName>
</protein>
<dbReference type="Proteomes" id="UP000314987">
    <property type="component" value="Unassembled WGS sequence"/>
</dbReference>
<dbReference type="InterPro" id="IPR050150">
    <property type="entry name" value="IgV_Light_Chain"/>
</dbReference>
<dbReference type="InterPro" id="IPR036179">
    <property type="entry name" value="Ig-like_dom_sf"/>
</dbReference>
<feature type="domain" description="Ig-like" evidence="1">
    <location>
        <begin position="17"/>
        <end position="108"/>
    </location>
</feature>
<dbReference type="STRING" id="29139.ENSVURP00010027749"/>
<dbReference type="FunFam" id="2.60.40.10:FF:001230">
    <property type="entry name" value="Immunoglobulin kappa variable 8-16"/>
    <property type="match status" value="1"/>
</dbReference>
<dbReference type="AlphaFoldDB" id="A0A4X2LQZ1"/>
<dbReference type="Ensembl" id="ENSVURT00010031619.1">
    <property type="protein sequence ID" value="ENSVURP00010027749.1"/>
    <property type="gene ID" value="ENSVURG00010021244.1"/>
</dbReference>
<dbReference type="InterPro" id="IPR013106">
    <property type="entry name" value="Ig_V-set"/>
</dbReference>
<dbReference type="SUPFAM" id="SSF48726">
    <property type="entry name" value="Immunoglobulin"/>
    <property type="match status" value="1"/>
</dbReference>
<reference evidence="2" key="3">
    <citation type="submission" date="2025-09" db="UniProtKB">
        <authorList>
            <consortium name="Ensembl"/>
        </authorList>
    </citation>
    <scope>IDENTIFICATION</scope>
</reference>
<reference evidence="3" key="1">
    <citation type="submission" date="2018-12" db="EMBL/GenBank/DDBJ databases">
        <authorList>
            <person name="Yazar S."/>
        </authorList>
    </citation>
    <scope>NUCLEOTIDE SEQUENCE [LARGE SCALE GENOMIC DNA]</scope>
</reference>
<sequence length="123" mass="13317">MSIYFYVNLFFLSDSYGDVVLTQSPASLSASPGDRVTMNCKASERVTDSDGDDLLYWYQQKHGQAPRLLIYYATNLQSGVPAQFSGTRSGTAFTLTISSVEAEDAAVYYSTSPGTGGNSLELL</sequence>
<evidence type="ECO:0000313" key="3">
    <source>
        <dbReference type="Proteomes" id="UP000314987"/>
    </source>
</evidence>
<dbReference type="InterPro" id="IPR007110">
    <property type="entry name" value="Ig-like_dom"/>
</dbReference>
<dbReference type="SMART" id="SM00409">
    <property type="entry name" value="IG"/>
    <property type="match status" value="1"/>
</dbReference>
<dbReference type="InterPro" id="IPR003599">
    <property type="entry name" value="Ig_sub"/>
</dbReference>
<dbReference type="SMART" id="SM00406">
    <property type="entry name" value="IGv"/>
    <property type="match status" value="1"/>
</dbReference>
<proteinExistence type="predicted"/>
<dbReference type="PANTHER" id="PTHR23267">
    <property type="entry name" value="IMMUNOGLOBULIN LIGHT CHAIN"/>
    <property type="match status" value="1"/>
</dbReference>
<dbReference type="OMA" id="MSIYFYV"/>
<evidence type="ECO:0000313" key="2">
    <source>
        <dbReference type="Ensembl" id="ENSVURP00010027749.1"/>
    </source>
</evidence>
<accession>A0A4X2LQZ1</accession>
<dbReference type="Gene3D" id="2.60.40.10">
    <property type="entry name" value="Immunoglobulins"/>
    <property type="match status" value="1"/>
</dbReference>
<evidence type="ECO:0000259" key="1">
    <source>
        <dbReference type="PROSITE" id="PS50835"/>
    </source>
</evidence>
<dbReference type="GeneTree" id="ENSGT00940000153770"/>